<dbReference type="Gene3D" id="1.10.10.60">
    <property type="entry name" value="Homeodomain-like"/>
    <property type="match status" value="2"/>
</dbReference>
<proteinExistence type="predicted"/>
<dbReference type="PROSITE" id="PS51257">
    <property type="entry name" value="PROKAR_LIPOPROTEIN"/>
    <property type="match status" value="1"/>
</dbReference>
<dbReference type="EMBL" id="AWVH01000039">
    <property type="protein sequence ID" value="ERJ92110.1"/>
    <property type="molecule type" value="Genomic_DNA"/>
</dbReference>
<keyword evidence="1" id="KW-0805">Transcription regulation</keyword>
<dbReference type="Proteomes" id="UP000016649">
    <property type="component" value="Unassembled WGS sequence"/>
</dbReference>
<keyword evidence="4" id="KW-0812">Transmembrane</keyword>
<evidence type="ECO:0000256" key="1">
    <source>
        <dbReference type="ARBA" id="ARBA00023015"/>
    </source>
</evidence>
<reference evidence="6 7" key="1">
    <citation type="submission" date="2013-08" db="EMBL/GenBank/DDBJ databases">
        <authorList>
            <person name="Weinstock G."/>
            <person name="Sodergren E."/>
            <person name="Wylie T."/>
            <person name="Fulton L."/>
            <person name="Fulton R."/>
            <person name="Fronick C."/>
            <person name="O'Laughlin M."/>
            <person name="Godfrey J."/>
            <person name="Miner T."/>
            <person name="Herter B."/>
            <person name="Appelbaum E."/>
            <person name="Cordes M."/>
            <person name="Lek S."/>
            <person name="Wollam A."/>
            <person name="Pepin K.H."/>
            <person name="Palsikar V.B."/>
            <person name="Mitreva M."/>
            <person name="Wilson R.K."/>
        </authorList>
    </citation>
    <scope>NUCLEOTIDE SEQUENCE [LARGE SCALE GENOMIC DNA]</scope>
    <source>
        <strain evidence="6 7">ATCC 700332</strain>
    </source>
</reference>
<evidence type="ECO:0000259" key="5">
    <source>
        <dbReference type="PROSITE" id="PS01124"/>
    </source>
</evidence>
<dbReference type="SUPFAM" id="SSF46689">
    <property type="entry name" value="Homeodomain-like"/>
    <property type="match status" value="1"/>
</dbReference>
<dbReference type="PROSITE" id="PS01124">
    <property type="entry name" value="HTH_ARAC_FAMILY_2"/>
    <property type="match status" value="1"/>
</dbReference>
<keyword evidence="7" id="KW-1185">Reference proteome</keyword>
<evidence type="ECO:0000256" key="2">
    <source>
        <dbReference type="ARBA" id="ARBA00023125"/>
    </source>
</evidence>
<dbReference type="Pfam" id="PF12833">
    <property type="entry name" value="HTH_18"/>
    <property type="match status" value="1"/>
</dbReference>
<gene>
    <name evidence="6" type="ORF">HMPREF9193_01771</name>
</gene>
<evidence type="ECO:0000313" key="7">
    <source>
        <dbReference type="Proteomes" id="UP000016649"/>
    </source>
</evidence>
<evidence type="ECO:0000256" key="4">
    <source>
        <dbReference type="SAM" id="Phobius"/>
    </source>
</evidence>
<dbReference type="InterPro" id="IPR018060">
    <property type="entry name" value="HTH_AraC"/>
</dbReference>
<dbReference type="PANTHER" id="PTHR43280:SF2">
    <property type="entry name" value="HTH-TYPE TRANSCRIPTIONAL REGULATOR EXSA"/>
    <property type="match status" value="1"/>
</dbReference>
<dbReference type="RefSeq" id="WP_021687969.1">
    <property type="nucleotide sequence ID" value="NZ_KI260569.1"/>
</dbReference>
<keyword evidence="2" id="KW-0238">DNA-binding</keyword>
<organism evidence="6 7">
    <name type="scientific">Treponema lecithinolyticum ATCC 700332</name>
    <dbReference type="NCBI Taxonomy" id="1321815"/>
    <lineage>
        <taxon>Bacteria</taxon>
        <taxon>Pseudomonadati</taxon>
        <taxon>Spirochaetota</taxon>
        <taxon>Spirochaetia</taxon>
        <taxon>Spirochaetales</taxon>
        <taxon>Treponemataceae</taxon>
        <taxon>Treponema</taxon>
    </lineage>
</organism>
<dbReference type="InterPro" id="IPR009057">
    <property type="entry name" value="Homeodomain-like_sf"/>
</dbReference>
<evidence type="ECO:0000313" key="6">
    <source>
        <dbReference type="EMBL" id="ERJ92110.1"/>
    </source>
</evidence>
<comment type="caution">
    <text evidence="6">The sequence shown here is derived from an EMBL/GenBank/DDBJ whole genome shotgun (WGS) entry which is preliminary data.</text>
</comment>
<keyword evidence="4" id="KW-1133">Transmembrane helix</keyword>
<keyword evidence="4" id="KW-0472">Membrane</keyword>
<feature type="transmembrane region" description="Helical" evidence="4">
    <location>
        <begin position="296"/>
        <end position="317"/>
    </location>
</feature>
<feature type="domain" description="HTH araC/xylS-type" evidence="5">
    <location>
        <begin position="586"/>
        <end position="685"/>
    </location>
</feature>
<sequence length="690" mass="79263">MFGQVRQTAFFRIFFSVIILLITVISCLTFGFTAVFETILEDFLVKTYISNLHIIKENYTRLQYTFIPAAFNVYENEAVQDYLFARRGDQEAALYALKFMDKAVILNPYIHSFYAYNAAYGYLSTFAGYEGAICTSDPQLNDFLLKKEVQPGQIYLRTLNNGGKPTTFYTLFLGRKNPDTGIHYAFMVNICESCIREELSAASKIDYADLCIINAENVIVSDKLPHKIGLNAGEDPMLNAVMQQTETTGAVTVSASNGEKYFAAWVDQNEIGWRFLYLIPQRVIFKIINGVRTKGLLIALAILIGALCLALIVSMHIEKKVTAEKKLFDYCFGCAEYPFTSFFKNEDIHLAVCRFDPQEKEKEFLQKAVLCIKQNQKSSTFFIQFDGNKWIVLVQENIGFFKTKLFDIQHKLQSECRGTFTAVFFEAKIPFSDVPSQSAILISKLQTLYMKTAGTIEAVDTPLPVLLQEKKQSIRDEFDFSNLERALREKKSDAMQCEIQKLSAFLTQTNNFLVFRTCVIQIVLIAAKIWDETLDILLPQGINTWRNEVFAVEQITGLITKLEQLSLCITRSLELEQNSHKTKIVRHIKNYIFDNIRNKNLNTALIADSLGFSLNYIREIFKTVEKRSINEYIGLYRIELAKQLLIETEKNIYRICDEVGFSNYSYFCTYFKKMECISPTDFRLNMHILK</sequence>
<keyword evidence="3" id="KW-0804">Transcription</keyword>
<evidence type="ECO:0000256" key="3">
    <source>
        <dbReference type="ARBA" id="ARBA00023163"/>
    </source>
</evidence>
<dbReference type="PANTHER" id="PTHR43280">
    <property type="entry name" value="ARAC-FAMILY TRANSCRIPTIONAL REGULATOR"/>
    <property type="match status" value="1"/>
</dbReference>
<protein>
    <submittedName>
        <fullName evidence="6">Transcriptional regulator, AraC family</fullName>
    </submittedName>
</protein>
<name>A0ABN0NXP9_TRELE</name>
<accession>A0ABN0NXP9</accession>
<dbReference type="SMART" id="SM00342">
    <property type="entry name" value="HTH_ARAC"/>
    <property type="match status" value="1"/>
</dbReference>
<feature type="transmembrane region" description="Helical" evidence="4">
    <location>
        <begin position="12"/>
        <end position="36"/>
    </location>
</feature>